<dbReference type="InterPro" id="IPR052520">
    <property type="entry name" value="ATL_DNA_repair"/>
</dbReference>
<feature type="domain" description="Methylated-DNA-[protein]-cysteine S-methyltransferase DNA binding" evidence="2">
    <location>
        <begin position="16"/>
        <end position="70"/>
    </location>
</feature>
<name>A0AAF1BSQ2_9CORY</name>
<accession>A0AAF1BSQ2</accession>
<dbReference type="CDD" id="cd06445">
    <property type="entry name" value="ATase"/>
    <property type="match status" value="1"/>
</dbReference>
<evidence type="ECO:0000259" key="2">
    <source>
        <dbReference type="Pfam" id="PF01035"/>
    </source>
</evidence>
<dbReference type="Gene3D" id="1.10.10.10">
    <property type="entry name" value="Winged helix-like DNA-binding domain superfamily/Winged helix DNA-binding domain"/>
    <property type="match status" value="1"/>
</dbReference>
<dbReference type="GO" id="GO:0003824">
    <property type="term" value="F:catalytic activity"/>
    <property type="evidence" value="ECO:0007669"/>
    <property type="project" value="InterPro"/>
</dbReference>
<keyword evidence="1" id="KW-0227">DNA damage</keyword>
<sequence>MSAGSNGDGAPFSELADRIVEIACSIPCGRVSSYKDVGIAAGCGPRYVGTIMGKFGAFAPWWRVVRSDGTSHVWQEALPHWNEEHIAYSRTGTVRVDMAAHAWQPCQRGR</sequence>
<dbReference type="SUPFAM" id="SSF46767">
    <property type="entry name" value="Methylated DNA-protein cysteine methyltransferase, C-terminal domain"/>
    <property type="match status" value="1"/>
</dbReference>
<dbReference type="Proteomes" id="UP000234560">
    <property type="component" value="Chromosome"/>
</dbReference>
<dbReference type="AlphaFoldDB" id="A0AAF1BSQ2"/>
<dbReference type="PANTHER" id="PTHR42942:SF1">
    <property type="entry name" value="ALKYLTRANSFERASE-LIKE PROTEIN 1"/>
    <property type="match status" value="1"/>
</dbReference>
<dbReference type="PANTHER" id="PTHR42942">
    <property type="entry name" value="6-O-METHYLGUANINE DNA METHYLTRANSFERASE"/>
    <property type="match status" value="1"/>
</dbReference>
<dbReference type="KEGG" id="cpyr:CYJ47_04325"/>
<reference evidence="3" key="2">
    <citation type="submission" date="2023-10" db="EMBL/GenBank/DDBJ databases">
        <authorList>
            <person name="Choi B."/>
        </authorList>
    </citation>
    <scope>NUCLEOTIDE SEQUENCE</scope>
    <source>
        <strain evidence="3">UMB0763</strain>
    </source>
</reference>
<protein>
    <submittedName>
        <fullName evidence="3">MGMT family protein</fullName>
    </submittedName>
</protein>
<proteinExistence type="predicted"/>
<dbReference type="GO" id="GO:0006281">
    <property type="term" value="P:DNA repair"/>
    <property type="evidence" value="ECO:0007669"/>
    <property type="project" value="InterPro"/>
</dbReference>
<evidence type="ECO:0000313" key="4">
    <source>
        <dbReference type="Proteomes" id="UP000234560"/>
    </source>
</evidence>
<dbReference type="InterPro" id="IPR036217">
    <property type="entry name" value="MethylDNA_cys_MeTrfase_DNAb"/>
</dbReference>
<reference evidence="3" key="1">
    <citation type="submission" date="2017-12" db="EMBL/GenBank/DDBJ databases">
        <authorList>
            <person name="Thomas-White K."/>
            <person name="Wolfe A.J."/>
        </authorList>
    </citation>
    <scope>NUCLEOTIDE SEQUENCE</scope>
    <source>
        <strain evidence="3">UMB0763</strain>
    </source>
</reference>
<gene>
    <name evidence="3" type="ORF">CYJ47_04325</name>
</gene>
<evidence type="ECO:0000256" key="1">
    <source>
        <dbReference type="ARBA" id="ARBA00022763"/>
    </source>
</evidence>
<dbReference type="EMBL" id="CP136958">
    <property type="protein sequence ID" value="WOT03003.1"/>
    <property type="molecule type" value="Genomic_DNA"/>
</dbReference>
<evidence type="ECO:0000313" key="3">
    <source>
        <dbReference type="EMBL" id="WOT03003.1"/>
    </source>
</evidence>
<dbReference type="RefSeq" id="WP_101678329.1">
    <property type="nucleotide sequence ID" value="NZ_CAUPGZ010000001.1"/>
</dbReference>
<organism evidence="3 4">
    <name type="scientific">Corynebacterium pyruviciproducens</name>
    <dbReference type="NCBI Taxonomy" id="598660"/>
    <lineage>
        <taxon>Bacteria</taxon>
        <taxon>Bacillati</taxon>
        <taxon>Actinomycetota</taxon>
        <taxon>Actinomycetes</taxon>
        <taxon>Mycobacteriales</taxon>
        <taxon>Corynebacteriaceae</taxon>
        <taxon>Corynebacterium</taxon>
    </lineage>
</organism>
<dbReference type="Pfam" id="PF01035">
    <property type="entry name" value="DNA_binding_1"/>
    <property type="match status" value="1"/>
</dbReference>
<dbReference type="InterPro" id="IPR014048">
    <property type="entry name" value="MethylDNA_cys_MeTrfase_DNA-bd"/>
</dbReference>
<dbReference type="InterPro" id="IPR036388">
    <property type="entry name" value="WH-like_DNA-bd_sf"/>
</dbReference>